<accession>A0A077ZCS9</accession>
<protein>
    <submittedName>
        <fullName evidence="2">Uncharacterized protein</fullName>
    </submittedName>
</protein>
<proteinExistence type="predicted"/>
<evidence type="ECO:0000313" key="2">
    <source>
        <dbReference type="EMBL" id="CDW57358.1"/>
    </source>
</evidence>
<dbReference type="AlphaFoldDB" id="A0A077ZCS9"/>
<dbReference type="STRING" id="36087.A0A077ZCS9"/>
<organism evidence="2 3">
    <name type="scientific">Trichuris trichiura</name>
    <name type="common">Whipworm</name>
    <name type="synonym">Trichocephalus trichiurus</name>
    <dbReference type="NCBI Taxonomy" id="36087"/>
    <lineage>
        <taxon>Eukaryota</taxon>
        <taxon>Metazoa</taxon>
        <taxon>Ecdysozoa</taxon>
        <taxon>Nematoda</taxon>
        <taxon>Enoplea</taxon>
        <taxon>Dorylaimia</taxon>
        <taxon>Trichinellida</taxon>
        <taxon>Trichuridae</taxon>
        <taxon>Trichuris</taxon>
    </lineage>
</organism>
<name>A0A077ZCS9_TRITR</name>
<reference evidence="2" key="2">
    <citation type="submission" date="2014-03" db="EMBL/GenBank/DDBJ databases">
        <title>The whipworm genome and dual-species transcriptomics of an intimate host-pathogen interaction.</title>
        <authorList>
            <person name="Foth B.J."/>
            <person name="Tsai I.J."/>
            <person name="Reid A.J."/>
            <person name="Bancroft A.J."/>
            <person name="Nichol S."/>
            <person name="Tracey A."/>
            <person name="Holroyd N."/>
            <person name="Cotton J.A."/>
            <person name="Stanley E.J."/>
            <person name="Zarowiecki M."/>
            <person name="Liu J.Z."/>
            <person name="Huckvale T."/>
            <person name="Cooper P.J."/>
            <person name="Grencis R.K."/>
            <person name="Berriman M."/>
        </authorList>
    </citation>
    <scope>NUCLEOTIDE SEQUENCE [LARGE SCALE GENOMIC DNA]</scope>
</reference>
<dbReference type="PROSITE" id="PS51257">
    <property type="entry name" value="PROKAR_LIPOPROTEIN"/>
    <property type="match status" value="1"/>
</dbReference>
<dbReference type="Proteomes" id="UP000030665">
    <property type="component" value="Unassembled WGS sequence"/>
</dbReference>
<keyword evidence="1" id="KW-0812">Transmembrane</keyword>
<reference evidence="2" key="1">
    <citation type="submission" date="2014-01" db="EMBL/GenBank/DDBJ databases">
        <authorList>
            <person name="Aslett M."/>
        </authorList>
    </citation>
    <scope>NUCLEOTIDE SEQUENCE</scope>
</reference>
<feature type="transmembrane region" description="Helical" evidence="1">
    <location>
        <begin position="49"/>
        <end position="71"/>
    </location>
</feature>
<keyword evidence="1" id="KW-0472">Membrane</keyword>
<dbReference type="EMBL" id="HG806151">
    <property type="protein sequence ID" value="CDW57358.1"/>
    <property type="molecule type" value="Genomic_DNA"/>
</dbReference>
<evidence type="ECO:0000256" key="1">
    <source>
        <dbReference type="SAM" id="Phobius"/>
    </source>
</evidence>
<keyword evidence="1" id="KW-1133">Transmembrane helix</keyword>
<gene>
    <name evidence="2" type="ORF">TTRE_0000564901</name>
</gene>
<keyword evidence="3" id="KW-1185">Reference proteome</keyword>
<evidence type="ECO:0000313" key="3">
    <source>
        <dbReference type="Proteomes" id="UP000030665"/>
    </source>
</evidence>
<feature type="transmembrane region" description="Helical" evidence="1">
    <location>
        <begin position="92"/>
        <end position="111"/>
    </location>
</feature>
<sequence>MSTNEQKSSFCVTFSSLACLNEKYETNCFQVVGEPEVDVSAPFPYQAKITLFALMACFIICNPAQLLGNSWSRQFTRTFDFSRFFSSIIGNNVYRILLLLVVNLLVVIFVMTKLCWRVSSPESAKHLWSSCIEAKKSADEYLRVGDAKAALQCLINCATTLQAINGRNNLYELIRALLLPAGGCQVDSKNSDWKVQLVKSAVEELRLKDGWKNTPLKEADLAKYRLIYRFCPFGQQENFSSLENICLLALRAKLAASTGDIFETRSVILNWCERCAGSVHTVIPDDKTEELFQCLAVQWCIEACLLLIRAEQQKAYSCGATSFDSLLKKTISKLVKIERCQASRHPFLADKLSCHEKLKVLLESGNPVKAKYTLVGSHPKERIANDGLSSHMQINLQERLSLVLSEALEFACINI</sequence>